<dbReference type="InterPro" id="IPR006698">
    <property type="entry name" value="UPF0229"/>
</dbReference>
<dbReference type="NCBIfam" id="NF003707">
    <property type="entry name" value="PRK05325.1-2"/>
    <property type="match status" value="1"/>
</dbReference>
<dbReference type="RefSeq" id="WP_072429841.1">
    <property type="nucleotide sequence ID" value="NZ_FPKR01000014.1"/>
</dbReference>
<gene>
    <name evidence="3" type="ORF">SAMN02745887_03360</name>
</gene>
<dbReference type="Proteomes" id="UP000186513">
    <property type="component" value="Unassembled WGS sequence"/>
</dbReference>
<name>A0A1K2HQG7_9NEIS</name>
<keyword evidence="4" id="KW-1185">Reference proteome</keyword>
<reference evidence="3 4" key="1">
    <citation type="submission" date="2016-11" db="EMBL/GenBank/DDBJ databases">
        <authorList>
            <person name="Jaros S."/>
            <person name="Januszkiewicz K."/>
            <person name="Wedrychowicz H."/>
        </authorList>
    </citation>
    <scope>NUCLEOTIDE SEQUENCE [LARGE SCALE GENOMIC DNA]</scope>
    <source>
        <strain evidence="3 4">DSM 18899</strain>
    </source>
</reference>
<comment type="similarity">
    <text evidence="1">Belongs to the UPF0229 family.</text>
</comment>
<evidence type="ECO:0000313" key="3">
    <source>
        <dbReference type="EMBL" id="SFZ79064.1"/>
    </source>
</evidence>
<dbReference type="STRING" id="1121279.SAMN02745887_03360"/>
<evidence type="ECO:0000313" key="4">
    <source>
        <dbReference type="Proteomes" id="UP000186513"/>
    </source>
</evidence>
<sequence length="423" mass="48132">MVHLIDRRLNGKNKSAINRERFLRRFKGQIKEAVTRAVKGRSITDIESGEKVSIPVKDVSEPVFGHARGGVWETVHPGNKEYQKGDHIDRPDENGGKGGSGKASQDGEGEDDFVFELSREEFLNFFFEDLELPNLVKTQLTATEAFKQVRAGYSTDGTPSNIDVVRSLKGALGRRIALTAGPMARMNEAREELDELLEKHDESDPAVKALREEIRLLKTRIIGIPFIDPFDLRYSNRVRVPRPHTQAVMFCVMDVSGSMDEQKKDTAKRFFILLYLFLTRAYEKIEVVFVRHHTQAAEVNEHDFFHARDTGGTVVSSALKLVHQIIAERFPTNDWNIYIAQASDGDNWDSDSVVCKDILLGDILPLVQYYAYIEITEGEPQNLWAEYEQVREACSHFAMRKIQSPADIYPVFRDLFKKTVSHT</sequence>
<organism evidence="3 4">
    <name type="scientific">Chitinimonas taiwanensis DSM 18899</name>
    <dbReference type="NCBI Taxonomy" id="1121279"/>
    <lineage>
        <taxon>Bacteria</taxon>
        <taxon>Pseudomonadati</taxon>
        <taxon>Pseudomonadota</taxon>
        <taxon>Betaproteobacteria</taxon>
        <taxon>Neisseriales</taxon>
        <taxon>Chitinibacteraceae</taxon>
        <taxon>Chitinimonas</taxon>
    </lineage>
</organism>
<dbReference type="PANTHER" id="PTHR30510">
    <property type="entry name" value="UPF0229 PROTEIN YEAH"/>
    <property type="match status" value="1"/>
</dbReference>
<dbReference type="SUPFAM" id="SSF53300">
    <property type="entry name" value="vWA-like"/>
    <property type="match status" value="1"/>
</dbReference>
<feature type="region of interest" description="Disordered" evidence="2">
    <location>
        <begin position="69"/>
        <end position="109"/>
    </location>
</feature>
<dbReference type="OrthoDB" id="9788289at2"/>
<protein>
    <recommendedName>
        <fullName evidence="1">UPF0229 protein SAMN02745887_03360</fullName>
    </recommendedName>
</protein>
<dbReference type="HAMAP" id="MF_01232">
    <property type="entry name" value="UPF0229"/>
    <property type="match status" value="1"/>
</dbReference>
<dbReference type="PANTHER" id="PTHR30510:SF2">
    <property type="entry name" value="UPF0229 PROTEIN YEAH"/>
    <property type="match status" value="1"/>
</dbReference>
<feature type="compositionally biased region" description="Basic and acidic residues" evidence="2">
    <location>
        <begin position="78"/>
        <end position="95"/>
    </location>
</feature>
<proteinExistence type="inferred from homology"/>
<evidence type="ECO:0000256" key="2">
    <source>
        <dbReference type="SAM" id="MobiDB-lite"/>
    </source>
</evidence>
<evidence type="ECO:0000256" key="1">
    <source>
        <dbReference type="HAMAP-Rule" id="MF_01232"/>
    </source>
</evidence>
<dbReference type="InterPro" id="IPR036465">
    <property type="entry name" value="vWFA_dom_sf"/>
</dbReference>
<dbReference type="NCBIfam" id="NF003708">
    <property type="entry name" value="PRK05325.1-3"/>
    <property type="match status" value="1"/>
</dbReference>
<accession>A0A1K2HQG7</accession>
<dbReference type="Pfam" id="PF04285">
    <property type="entry name" value="DUF444"/>
    <property type="match status" value="1"/>
</dbReference>
<dbReference type="EMBL" id="FPKR01000014">
    <property type="protein sequence ID" value="SFZ79064.1"/>
    <property type="molecule type" value="Genomic_DNA"/>
</dbReference>
<dbReference type="AlphaFoldDB" id="A0A1K2HQG7"/>